<sequence>MSRDRDADGARRIGPTFSDILERRLDRRGFLYGLAVGSGLTLPVFRNARAVGSPAWEPSAGDTESAAPTFEETPPSKRDTVVVPPGYRWTPLARWGDPIHPSTPEFDFLGQTAEKQSEQIGYNCDYVGFFELPSEGGRERAVLTINHEFVDPERMFPHYDPDEPTREQAAVLRAAHGISVVEITRDLGGTWRIDPRSPLNRRITVDTPIEIRGPAAGHPWMKTGEDPQGIRVRGTLYNCAGGMTPWGTLLSCEENFHEFFAHSAKLDEHDPRAAAHRRYGVPKKETDLRWERFEDRFDASREPNEPFRFGWVVEVDPYRPDRAARKRTALGRFRHEGAKCCVAPDGRVVVYLG</sequence>
<evidence type="ECO:0000313" key="3">
    <source>
        <dbReference type="Proteomes" id="UP000697710"/>
    </source>
</evidence>
<gene>
    <name evidence="2" type="ORF">KC729_11390</name>
</gene>
<dbReference type="Proteomes" id="UP000697710">
    <property type="component" value="Unassembled WGS sequence"/>
</dbReference>
<reference evidence="2" key="2">
    <citation type="journal article" date="2021" name="Microbiome">
        <title>Successional dynamics and alternative stable states in a saline activated sludge microbial community over 9 years.</title>
        <authorList>
            <person name="Wang Y."/>
            <person name="Ye J."/>
            <person name="Ju F."/>
            <person name="Liu L."/>
            <person name="Boyd J.A."/>
            <person name="Deng Y."/>
            <person name="Parks D.H."/>
            <person name="Jiang X."/>
            <person name="Yin X."/>
            <person name="Woodcroft B.J."/>
            <person name="Tyson G.W."/>
            <person name="Hugenholtz P."/>
            <person name="Polz M.F."/>
            <person name="Zhang T."/>
        </authorList>
    </citation>
    <scope>NUCLEOTIDE SEQUENCE</scope>
    <source>
        <strain evidence="2">HKST-UBA01</strain>
    </source>
</reference>
<comment type="caution">
    <text evidence="2">The sequence shown here is derived from an EMBL/GenBank/DDBJ whole genome shotgun (WGS) entry which is preliminary data.</text>
</comment>
<evidence type="ECO:0000256" key="1">
    <source>
        <dbReference type="SAM" id="MobiDB-lite"/>
    </source>
</evidence>
<feature type="non-terminal residue" evidence="2">
    <location>
        <position position="353"/>
    </location>
</feature>
<dbReference type="PANTHER" id="PTHR35399:SF2">
    <property type="entry name" value="DUF839 DOMAIN-CONTAINING PROTEIN"/>
    <property type="match status" value="1"/>
</dbReference>
<organism evidence="2 3">
    <name type="scientific">Eiseniibacteriota bacterium</name>
    <dbReference type="NCBI Taxonomy" id="2212470"/>
    <lineage>
        <taxon>Bacteria</taxon>
        <taxon>Candidatus Eiseniibacteriota</taxon>
    </lineage>
</organism>
<feature type="region of interest" description="Disordered" evidence="1">
    <location>
        <begin position="53"/>
        <end position="79"/>
    </location>
</feature>
<name>A0A956RR66_UNCEI</name>
<reference evidence="2" key="1">
    <citation type="submission" date="2020-04" db="EMBL/GenBank/DDBJ databases">
        <authorList>
            <person name="Zhang T."/>
        </authorList>
    </citation>
    <scope>NUCLEOTIDE SEQUENCE</scope>
    <source>
        <strain evidence="2">HKST-UBA01</strain>
    </source>
</reference>
<dbReference type="AlphaFoldDB" id="A0A956RR66"/>
<evidence type="ECO:0000313" key="2">
    <source>
        <dbReference type="EMBL" id="MCA9728279.1"/>
    </source>
</evidence>
<dbReference type="EMBL" id="JAGQHR010000340">
    <property type="protein sequence ID" value="MCA9728279.1"/>
    <property type="molecule type" value="Genomic_DNA"/>
</dbReference>
<dbReference type="InterPro" id="IPR008557">
    <property type="entry name" value="PhoX"/>
</dbReference>
<accession>A0A956RR66</accession>
<dbReference type="PANTHER" id="PTHR35399">
    <property type="entry name" value="SLR8030 PROTEIN"/>
    <property type="match status" value="1"/>
</dbReference>
<proteinExistence type="predicted"/>
<dbReference type="Pfam" id="PF05787">
    <property type="entry name" value="PhoX"/>
    <property type="match status" value="1"/>
</dbReference>
<protein>
    <submittedName>
        <fullName evidence="2">DUF839 domain-containing protein</fullName>
    </submittedName>
</protein>